<dbReference type="InterPro" id="IPR037479">
    <property type="entry name" value="Tauto_MSAD"/>
</dbReference>
<proteinExistence type="predicted"/>
<comment type="caution">
    <text evidence="1">The sequence shown here is derived from an EMBL/GenBank/DDBJ whole genome shotgun (WGS) entry which is preliminary data.</text>
</comment>
<dbReference type="Pfam" id="PF14552">
    <property type="entry name" value="Tautomerase_2"/>
    <property type="match status" value="1"/>
</dbReference>
<dbReference type="InterPro" id="IPR014347">
    <property type="entry name" value="Tautomerase/MIF_sf"/>
</dbReference>
<dbReference type="PANTHER" id="PTHR38460">
    <property type="entry name" value="TAUTOMERASE YOLI-RELATED"/>
    <property type="match status" value="1"/>
</dbReference>
<dbReference type="PANTHER" id="PTHR38460:SF1">
    <property type="entry name" value="TAUTOMERASE YOLI-RELATED"/>
    <property type="match status" value="1"/>
</dbReference>
<gene>
    <name evidence="1" type="ORF">PZA18_16635</name>
</gene>
<protein>
    <submittedName>
        <fullName evidence="1">Tautomerase family protein</fullName>
    </submittedName>
</protein>
<reference evidence="1" key="1">
    <citation type="submission" date="2023-03" db="EMBL/GenBank/DDBJ databases">
        <title>Chitinimonas shenzhenensis gen. nov., sp. nov., a novel member of family Burkholderiaceae isolated from activated sludge collected in Shen Zhen, China.</title>
        <authorList>
            <person name="Wang X."/>
        </authorList>
    </citation>
    <scope>NUCLEOTIDE SEQUENCE</scope>
    <source>
        <strain evidence="1">DQS-5</strain>
    </source>
</reference>
<evidence type="ECO:0000313" key="2">
    <source>
        <dbReference type="Proteomes" id="UP001172778"/>
    </source>
</evidence>
<accession>A0ABT7E054</accession>
<evidence type="ECO:0000313" key="1">
    <source>
        <dbReference type="EMBL" id="MDK2125683.1"/>
    </source>
</evidence>
<keyword evidence="2" id="KW-1185">Reference proteome</keyword>
<dbReference type="RefSeq" id="WP_284101992.1">
    <property type="nucleotide sequence ID" value="NZ_JARRAF010000022.1"/>
</dbReference>
<name>A0ABT7E054_9NEIS</name>
<dbReference type="EMBL" id="JARRAF010000022">
    <property type="protein sequence ID" value="MDK2125683.1"/>
    <property type="molecule type" value="Genomic_DNA"/>
</dbReference>
<sequence length="128" mass="14462">MPVVRIEVTRKRSAEDITAMIDAVYHAQIEAFKLPADDKQIRYIEHARECFPVPPGKTENYTIVEFSIFPGRSLDAKRKLYDGVVSRLGALGIEPRDIIILLNELPLENWGIRGKPASEIDIGFNLNV</sequence>
<organism evidence="1 2">
    <name type="scientific">Parachitinimonas caeni</name>
    <dbReference type="NCBI Taxonomy" id="3031301"/>
    <lineage>
        <taxon>Bacteria</taxon>
        <taxon>Pseudomonadati</taxon>
        <taxon>Pseudomonadota</taxon>
        <taxon>Betaproteobacteria</taxon>
        <taxon>Neisseriales</taxon>
        <taxon>Chitinibacteraceae</taxon>
        <taxon>Parachitinimonas</taxon>
    </lineage>
</organism>
<dbReference type="SUPFAM" id="SSF55331">
    <property type="entry name" value="Tautomerase/MIF"/>
    <property type="match status" value="1"/>
</dbReference>
<dbReference type="Proteomes" id="UP001172778">
    <property type="component" value="Unassembled WGS sequence"/>
</dbReference>
<dbReference type="Gene3D" id="3.30.429.10">
    <property type="entry name" value="Macrophage Migration Inhibitory Factor"/>
    <property type="match status" value="1"/>
</dbReference>